<dbReference type="InterPro" id="IPR036259">
    <property type="entry name" value="MFS_trans_sf"/>
</dbReference>
<feature type="transmembrane region" description="Helical" evidence="1">
    <location>
        <begin position="77"/>
        <end position="99"/>
    </location>
</feature>
<keyword evidence="3" id="KW-1185">Reference proteome</keyword>
<dbReference type="RefSeq" id="WP_061173649.1">
    <property type="nucleotide sequence ID" value="NZ_FCOE02000003.1"/>
</dbReference>
<name>A0A157ZP94_9BURK</name>
<proteinExistence type="predicted"/>
<keyword evidence="1" id="KW-0812">Transmembrane</keyword>
<gene>
    <name evidence="2" type="ORF">AWB80_01091</name>
</gene>
<organism evidence="2 3">
    <name type="scientific">Caballeronia pedi</name>
    <dbReference type="NCBI Taxonomy" id="1777141"/>
    <lineage>
        <taxon>Bacteria</taxon>
        <taxon>Pseudomonadati</taxon>
        <taxon>Pseudomonadota</taxon>
        <taxon>Betaproteobacteria</taxon>
        <taxon>Burkholderiales</taxon>
        <taxon>Burkholderiaceae</taxon>
        <taxon>Caballeronia</taxon>
    </lineage>
</organism>
<evidence type="ECO:0000313" key="3">
    <source>
        <dbReference type="Proteomes" id="UP000054911"/>
    </source>
</evidence>
<protein>
    <submittedName>
        <fullName evidence="2">Major facilitator transporter</fullName>
    </submittedName>
</protein>
<dbReference type="Proteomes" id="UP000054911">
    <property type="component" value="Unassembled WGS sequence"/>
</dbReference>
<comment type="caution">
    <text evidence="2">The sequence shown here is derived from an EMBL/GenBank/DDBJ whole genome shotgun (WGS) entry which is preliminary data.</text>
</comment>
<dbReference type="EMBL" id="FCOE02000003">
    <property type="protein sequence ID" value="SAK47338.1"/>
    <property type="molecule type" value="Genomic_DNA"/>
</dbReference>
<evidence type="ECO:0000256" key="1">
    <source>
        <dbReference type="SAM" id="Phobius"/>
    </source>
</evidence>
<feature type="transmembrane region" description="Helical" evidence="1">
    <location>
        <begin position="48"/>
        <end position="71"/>
    </location>
</feature>
<evidence type="ECO:0000313" key="2">
    <source>
        <dbReference type="EMBL" id="SAK47338.1"/>
    </source>
</evidence>
<accession>A0A157ZP94</accession>
<keyword evidence="1" id="KW-1133">Transmembrane helix</keyword>
<sequence>MFSRKASLLVWVRVIRRFRQLCQKVGSQVCANVIASGFYPTSSRATGVAWALGVGRIGAFAGSFGGALMLSAGGSNAALYLILALPATLSGAGIFFAGARQARIPAASSGADVALDMPGAEMGS</sequence>
<keyword evidence="1" id="KW-0472">Membrane</keyword>
<dbReference type="AlphaFoldDB" id="A0A157ZP94"/>
<dbReference type="STRING" id="1777141.AWB80_01091"/>
<dbReference type="SUPFAM" id="SSF103473">
    <property type="entry name" value="MFS general substrate transporter"/>
    <property type="match status" value="1"/>
</dbReference>
<reference evidence="2" key="1">
    <citation type="submission" date="2016-01" db="EMBL/GenBank/DDBJ databases">
        <authorList>
            <person name="Peeters C."/>
        </authorList>
    </citation>
    <scope>NUCLEOTIDE SEQUENCE [LARGE SCALE GENOMIC DNA]</scope>
    <source>
        <strain evidence="2">LMG 29323</strain>
    </source>
</reference>
<dbReference type="Gene3D" id="1.20.1250.20">
    <property type="entry name" value="MFS general substrate transporter like domains"/>
    <property type="match status" value="1"/>
</dbReference>